<protein>
    <submittedName>
        <fullName evidence="1">Uncharacterized protein</fullName>
    </submittedName>
</protein>
<reference evidence="1 2" key="2">
    <citation type="submission" date="2017-09" db="EMBL/GenBank/DDBJ databases">
        <title>Extensive intraspecific genome diversity in a model arbuscular mycorrhizal fungus.</title>
        <authorList>
            <person name="Chen E.C."/>
            <person name="Morin E."/>
            <person name="Beaudet D."/>
            <person name="Noel J."/>
            <person name="Ndikumana S."/>
            <person name="Charron P."/>
            <person name="St-Onge C."/>
            <person name="Giorgi J."/>
            <person name="Grigoriev I.V."/>
            <person name="Roux C."/>
            <person name="Martin F.M."/>
            <person name="Corradi N."/>
        </authorList>
    </citation>
    <scope>NUCLEOTIDE SEQUENCE [LARGE SCALE GENOMIC DNA]</scope>
    <source>
        <strain evidence="1 2">A5</strain>
    </source>
</reference>
<accession>A0A2N0NK31</accession>
<dbReference type="VEuPathDB" id="FungiDB:RhiirFUN_023227"/>
<dbReference type="EMBL" id="LLXJ01005358">
    <property type="protein sequence ID" value="PKB94932.1"/>
    <property type="molecule type" value="Genomic_DNA"/>
</dbReference>
<gene>
    <name evidence="1" type="ORF">RhiirA5_437735</name>
</gene>
<reference evidence="1 2" key="1">
    <citation type="submission" date="2016-04" db="EMBL/GenBank/DDBJ databases">
        <title>Genome analyses suggest a sexual origin of heterokaryosis in a supposedly ancient asexual fungus.</title>
        <authorList>
            <person name="Ropars J."/>
            <person name="Sedzielewska K."/>
            <person name="Noel J."/>
            <person name="Charron P."/>
            <person name="Farinelli L."/>
            <person name="Marton T."/>
            <person name="Kruger M."/>
            <person name="Pelin A."/>
            <person name="Brachmann A."/>
            <person name="Corradi N."/>
        </authorList>
    </citation>
    <scope>NUCLEOTIDE SEQUENCE [LARGE SCALE GENOMIC DNA]</scope>
    <source>
        <strain evidence="1 2">A5</strain>
    </source>
</reference>
<dbReference type="AlphaFoldDB" id="A0A2N0NK31"/>
<evidence type="ECO:0000313" key="1">
    <source>
        <dbReference type="EMBL" id="PKB94932.1"/>
    </source>
</evidence>
<evidence type="ECO:0000313" key="2">
    <source>
        <dbReference type="Proteomes" id="UP000232722"/>
    </source>
</evidence>
<proteinExistence type="predicted"/>
<name>A0A2N0NK31_9GLOM</name>
<sequence length="67" mass="7727">MNSVLDSLISVQSDNAKLMNILPLIQYQLTTESLAAYDGLNFNELYYFMQNFHQNINNTIRVLSNII</sequence>
<comment type="caution">
    <text evidence="1">The sequence shown here is derived from an EMBL/GenBank/DDBJ whole genome shotgun (WGS) entry which is preliminary data.</text>
</comment>
<dbReference type="Proteomes" id="UP000232722">
    <property type="component" value="Unassembled WGS sequence"/>
</dbReference>
<organism evidence="1 2">
    <name type="scientific">Rhizophagus irregularis</name>
    <dbReference type="NCBI Taxonomy" id="588596"/>
    <lineage>
        <taxon>Eukaryota</taxon>
        <taxon>Fungi</taxon>
        <taxon>Fungi incertae sedis</taxon>
        <taxon>Mucoromycota</taxon>
        <taxon>Glomeromycotina</taxon>
        <taxon>Glomeromycetes</taxon>
        <taxon>Glomerales</taxon>
        <taxon>Glomeraceae</taxon>
        <taxon>Rhizophagus</taxon>
    </lineage>
</organism>